<comment type="caution">
    <text evidence="1">The sequence shown here is derived from an EMBL/GenBank/DDBJ whole genome shotgun (WGS) entry which is preliminary data.</text>
</comment>
<dbReference type="OrthoDB" id="4408123at2"/>
<dbReference type="EMBL" id="PDJF01000001">
    <property type="protein sequence ID" value="PFG28445.1"/>
    <property type="molecule type" value="Genomic_DNA"/>
</dbReference>
<dbReference type="Proteomes" id="UP000221653">
    <property type="component" value="Unassembled WGS sequence"/>
</dbReference>
<keyword evidence="2" id="KW-1185">Reference proteome</keyword>
<protein>
    <submittedName>
        <fullName evidence="1">Uncharacterized protein</fullName>
    </submittedName>
</protein>
<proteinExistence type="predicted"/>
<gene>
    <name evidence="1" type="ORF">ATK06_1556</name>
</gene>
<dbReference type="AlphaFoldDB" id="A0A2A9DQK2"/>
<dbReference type="STRING" id="1724.GCA_001044175_01143"/>
<accession>A0A2A9DQK2</accession>
<reference evidence="1 2" key="1">
    <citation type="submission" date="2017-10" db="EMBL/GenBank/DDBJ databases">
        <title>Sequencing the genomes of 1000 actinobacteria strains.</title>
        <authorList>
            <person name="Klenk H.-P."/>
        </authorList>
    </citation>
    <scope>NUCLEOTIDE SEQUENCE [LARGE SCALE GENOMIC DNA]</scope>
    <source>
        <strain evidence="1 2">DSM 20688</strain>
    </source>
</reference>
<evidence type="ECO:0000313" key="2">
    <source>
        <dbReference type="Proteomes" id="UP000221653"/>
    </source>
</evidence>
<sequence length="204" mass="22689">MHTSLTHTAETLEQASAHSWQPIIVPADYAGPSVALSTQARVAIGIDGQPLTPKDMAVHGYSLLQAWERAALNVERRARNHAGIEFLSRGAHNIPGFPRDVTAMQWTVRGNYIAAWLTHPRTWSRLHHHICGILTPDCGHSSEDWIPQACPVRYFCPRLDTLVAVDSRDTVALACTADWSRMITETPFTGPLRYSYGFPIPAPW</sequence>
<evidence type="ECO:0000313" key="1">
    <source>
        <dbReference type="EMBL" id="PFG28445.1"/>
    </source>
</evidence>
<organism evidence="1 2">
    <name type="scientific">Corynebacterium renale</name>
    <dbReference type="NCBI Taxonomy" id="1724"/>
    <lineage>
        <taxon>Bacteria</taxon>
        <taxon>Bacillati</taxon>
        <taxon>Actinomycetota</taxon>
        <taxon>Actinomycetes</taxon>
        <taxon>Mycobacteriales</taxon>
        <taxon>Corynebacteriaceae</taxon>
        <taxon>Corynebacterium</taxon>
    </lineage>
</organism>
<name>A0A2A9DQK2_9CORY</name>
<dbReference type="RefSeq" id="WP_143341409.1">
    <property type="nucleotide sequence ID" value="NZ_LDYE01000003.1"/>
</dbReference>